<keyword evidence="6" id="KW-0808">Transferase</keyword>
<dbReference type="Gene3D" id="3.90.1150.10">
    <property type="entry name" value="Aspartate Aminotransferase, domain 1"/>
    <property type="match status" value="1"/>
</dbReference>
<comment type="pathway">
    <text evidence="2">Lipid metabolism; sphingolipid metabolism.</text>
</comment>
<keyword evidence="9" id="KW-0443">Lipid metabolism</keyword>
<evidence type="ECO:0000256" key="12">
    <source>
        <dbReference type="ARBA" id="ARBA00041765"/>
    </source>
</evidence>
<name>A0A085LZJ8_9BILA</name>
<accession>A0A085LZJ8</accession>
<comment type="pathway">
    <text evidence="3">Sphingolipid metabolism.</text>
</comment>
<dbReference type="OrthoDB" id="3168162at2759"/>
<organism evidence="15 16">
    <name type="scientific">Trichuris suis</name>
    <name type="common">pig whipworm</name>
    <dbReference type="NCBI Taxonomy" id="68888"/>
    <lineage>
        <taxon>Eukaryota</taxon>
        <taxon>Metazoa</taxon>
        <taxon>Ecdysozoa</taxon>
        <taxon>Nematoda</taxon>
        <taxon>Enoplea</taxon>
        <taxon>Dorylaimia</taxon>
        <taxon>Trichinellida</taxon>
        <taxon>Trichuridae</taxon>
        <taxon>Trichuris</taxon>
    </lineage>
</organism>
<comment type="cofactor">
    <cofactor evidence="1">
        <name>pyridoxal 5'-phosphate</name>
        <dbReference type="ChEBI" id="CHEBI:597326"/>
    </cofactor>
</comment>
<keyword evidence="8" id="KW-0746">Sphingolipid metabolism</keyword>
<reference evidence="15 16" key="1">
    <citation type="journal article" date="2014" name="Nat. Genet.">
        <title>Genome and transcriptome of the porcine whipworm Trichuris suis.</title>
        <authorList>
            <person name="Jex A.R."/>
            <person name="Nejsum P."/>
            <person name="Schwarz E.M."/>
            <person name="Hu L."/>
            <person name="Young N.D."/>
            <person name="Hall R.S."/>
            <person name="Korhonen P.K."/>
            <person name="Liao S."/>
            <person name="Thamsborg S."/>
            <person name="Xia J."/>
            <person name="Xu P."/>
            <person name="Wang S."/>
            <person name="Scheerlinck J.P."/>
            <person name="Hofmann A."/>
            <person name="Sternberg P.W."/>
            <person name="Wang J."/>
            <person name="Gasser R.B."/>
        </authorList>
    </citation>
    <scope>NUCLEOTIDE SEQUENCE [LARGE SCALE GENOMIC DNA]</scope>
    <source>
        <strain evidence="15">DCEP-RM93M</strain>
    </source>
</reference>
<comment type="similarity">
    <text evidence="4">Belongs to the class-II pyridoxal-phosphate-dependent aminotransferase family.</text>
</comment>
<dbReference type="EMBL" id="KL363254">
    <property type="protein sequence ID" value="KFD50394.1"/>
    <property type="molecule type" value="Genomic_DNA"/>
</dbReference>
<dbReference type="PANTHER" id="PTHR13693">
    <property type="entry name" value="CLASS II AMINOTRANSFERASE/8-AMINO-7-OXONONANOATE SYNTHASE"/>
    <property type="match status" value="1"/>
</dbReference>
<dbReference type="InterPro" id="IPR050087">
    <property type="entry name" value="AON_synthase_class-II"/>
</dbReference>
<gene>
    <name evidence="15" type="ORF">M513_08776</name>
</gene>
<dbReference type="InterPro" id="IPR015422">
    <property type="entry name" value="PyrdxlP-dep_Trfase_small"/>
</dbReference>
<evidence type="ECO:0000256" key="10">
    <source>
        <dbReference type="ARBA" id="ARBA00023315"/>
    </source>
</evidence>
<evidence type="ECO:0000256" key="3">
    <source>
        <dbReference type="ARBA" id="ARBA00004991"/>
    </source>
</evidence>
<dbReference type="FunFam" id="3.40.640.10:FF:000049">
    <property type="entry name" value="serine palmitoyltransferase 1 isoform X1"/>
    <property type="match status" value="1"/>
</dbReference>
<evidence type="ECO:0000313" key="15">
    <source>
        <dbReference type="EMBL" id="KFD50394.1"/>
    </source>
</evidence>
<evidence type="ECO:0000256" key="9">
    <source>
        <dbReference type="ARBA" id="ARBA00023098"/>
    </source>
</evidence>
<feature type="domain" description="Aminotransferase class I/classII large" evidence="14">
    <location>
        <begin position="97"/>
        <end position="465"/>
    </location>
</feature>
<proteinExistence type="inferred from homology"/>
<dbReference type="Proteomes" id="UP000030764">
    <property type="component" value="Unassembled WGS sequence"/>
</dbReference>
<dbReference type="GO" id="GO:0004758">
    <property type="term" value="F:serine C-palmitoyltransferase activity"/>
    <property type="evidence" value="ECO:0007669"/>
    <property type="project" value="UniProtKB-EC"/>
</dbReference>
<dbReference type="Gene3D" id="3.40.640.10">
    <property type="entry name" value="Type I PLP-dependent aspartate aminotransferase-like (Major domain)"/>
    <property type="match status" value="1"/>
</dbReference>
<evidence type="ECO:0000256" key="5">
    <source>
        <dbReference type="ARBA" id="ARBA00013220"/>
    </source>
</evidence>
<dbReference type="Pfam" id="PF00155">
    <property type="entry name" value="Aminotran_1_2"/>
    <property type="match status" value="1"/>
</dbReference>
<dbReference type="GO" id="GO:0005783">
    <property type="term" value="C:endoplasmic reticulum"/>
    <property type="evidence" value="ECO:0007669"/>
    <property type="project" value="TreeGrafter"/>
</dbReference>
<dbReference type="InterPro" id="IPR004839">
    <property type="entry name" value="Aminotransferase_I/II_large"/>
</dbReference>
<dbReference type="SUPFAM" id="SSF53383">
    <property type="entry name" value="PLP-dependent transferases"/>
    <property type="match status" value="1"/>
</dbReference>
<dbReference type="GO" id="GO:0046513">
    <property type="term" value="P:ceramide biosynthetic process"/>
    <property type="evidence" value="ECO:0007669"/>
    <property type="project" value="TreeGrafter"/>
</dbReference>
<evidence type="ECO:0000256" key="13">
    <source>
        <dbReference type="ARBA" id="ARBA00042649"/>
    </source>
</evidence>
<keyword evidence="10" id="KW-0012">Acyltransferase</keyword>
<dbReference type="AlphaFoldDB" id="A0A085LZJ8"/>
<dbReference type="PANTHER" id="PTHR13693:SF2">
    <property type="entry name" value="SERINE PALMITOYLTRANSFERASE 1"/>
    <property type="match status" value="1"/>
</dbReference>
<evidence type="ECO:0000256" key="11">
    <source>
        <dbReference type="ARBA" id="ARBA00041066"/>
    </source>
</evidence>
<evidence type="ECO:0000256" key="1">
    <source>
        <dbReference type="ARBA" id="ARBA00001933"/>
    </source>
</evidence>
<dbReference type="InterPro" id="IPR015424">
    <property type="entry name" value="PyrdxlP-dep_Trfase"/>
</dbReference>
<dbReference type="GO" id="GO:0046512">
    <property type="term" value="P:sphingosine biosynthetic process"/>
    <property type="evidence" value="ECO:0007669"/>
    <property type="project" value="TreeGrafter"/>
</dbReference>
<evidence type="ECO:0000256" key="8">
    <source>
        <dbReference type="ARBA" id="ARBA00022919"/>
    </source>
</evidence>
<dbReference type="EC" id="2.3.1.50" evidence="5"/>
<evidence type="ECO:0000256" key="4">
    <source>
        <dbReference type="ARBA" id="ARBA00008392"/>
    </source>
</evidence>
<dbReference type="GO" id="GO:0016020">
    <property type="term" value="C:membrane"/>
    <property type="evidence" value="ECO:0007669"/>
    <property type="project" value="GOC"/>
</dbReference>
<sequence length="474" mass="53511">MDQLLGPFCSFGYSVDLNTFCHFCVEVLLLFVIVWLLLHKSYHISESDKLTPKEIDELIAEWQPQRLTPLVDPAHPALRRPIVEGKLDKYVVIGKREYLNFGTMNFLGLACHPSVEEAAISAVRRLGVGTCGPRAFYGTMDVHLQLEDRLAKFMGTEEAALYSYGMCTVASAIPAYCKRGDVIFCDRGVHFAIQKGLQASRSRIEFFAHNDTADLERLLMIQAEKDRLNPKKARVTRRFIIVEGIYLYYGDICPLPELLRLKWKYKVRIFIDESVSFGVLGRTGRGVVEYFNANIDEVDMISSSLEHANGSAGGFTCGRSFVIGHQRLSASGYCFSASLPSPLTAGALRGLEIMIEDPERLSRLRRNSCIFHKAMQNMYVFLCFCCSLNRFKVDGVAGSPLFHLRVPPGQDDERLLDTLIEKAMNEGILLTKMSMLKDQEWFYVPESVKISLSSEHTMEEIERLLIVIDSVDKA</sequence>
<keyword evidence="16" id="KW-1185">Reference proteome</keyword>
<evidence type="ECO:0000313" key="16">
    <source>
        <dbReference type="Proteomes" id="UP000030764"/>
    </source>
</evidence>
<evidence type="ECO:0000256" key="6">
    <source>
        <dbReference type="ARBA" id="ARBA00022679"/>
    </source>
</evidence>
<evidence type="ECO:0000256" key="7">
    <source>
        <dbReference type="ARBA" id="ARBA00022898"/>
    </source>
</evidence>
<protein>
    <recommendedName>
        <fullName evidence="11">Serine palmitoyltransferase 1</fullName>
        <ecNumber evidence="5">2.3.1.50</ecNumber>
    </recommendedName>
    <alternativeName>
        <fullName evidence="12">Long chain base biosynthesis protein 1</fullName>
    </alternativeName>
    <alternativeName>
        <fullName evidence="13">Serine-palmitoyl-CoA transferase 1</fullName>
    </alternativeName>
</protein>
<keyword evidence="7" id="KW-0663">Pyridoxal phosphate</keyword>
<evidence type="ECO:0000256" key="2">
    <source>
        <dbReference type="ARBA" id="ARBA00004760"/>
    </source>
</evidence>
<evidence type="ECO:0000259" key="14">
    <source>
        <dbReference type="Pfam" id="PF00155"/>
    </source>
</evidence>
<dbReference type="InterPro" id="IPR015421">
    <property type="entry name" value="PyrdxlP-dep_Trfase_major"/>
</dbReference>
<dbReference type="GO" id="GO:0030170">
    <property type="term" value="F:pyridoxal phosphate binding"/>
    <property type="evidence" value="ECO:0007669"/>
    <property type="project" value="InterPro"/>
</dbReference>